<dbReference type="KEGG" id="bjp:RN69_42895"/>
<evidence type="ECO:0000313" key="3">
    <source>
        <dbReference type="Proteomes" id="UP000181962"/>
    </source>
</evidence>
<evidence type="ECO:0000256" key="1">
    <source>
        <dbReference type="SAM" id="MobiDB-lite"/>
    </source>
</evidence>
<proteinExistence type="predicted"/>
<gene>
    <name evidence="2" type="ORF">BKD09_47535</name>
</gene>
<reference evidence="2 3" key="1">
    <citation type="submission" date="2016-11" db="EMBL/GenBank/DDBJ databases">
        <title>Complete Genome Sequence of Bradyrhizobium sp. strain J5, an isolated from soybean nodule in Hokkaido.</title>
        <authorList>
            <person name="Kanehara K."/>
        </authorList>
    </citation>
    <scope>NUCLEOTIDE SEQUENCE [LARGE SCALE GENOMIC DNA]</scope>
    <source>
        <strain evidence="2 3">J5</strain>
    </source>
</reference>
<organism evidence="2 3">
    <name type="scientific">Bradyrhizobium japonicum</name>
    <dbReference type="NCBI Taxonomy" id="375"/>
    <lineage>
        <taxon>Bacteria</taxon>
        <taxon>Pseudomonadati</taxon>
        <taxon>Pseudomonadota</taxon>
        <taxon>Alphaproteobacteria</taxon>
        <taxon>Hyphomicrobiales</taxon>
        <taxon>Nitrobacteraceae</taxon>
        <taxon>Bradyrhizobium</taxon>
    </lineage>
</organism>
<accession>A0A0M9B5S1</accession>
<protein>
    <submittedName>
        <fullName evidence="2">Uncharacterized protein</fullName>
    </submittedName>
</protein>
<dbReference type="PATRIC" id="fig|375.37.peg.9052"/>
<dbReference type="Proteomes" id="UP000181962">
    <property type="component" value="Chromosome"/>
</dbReference>
<name>A0A0M9B5S1_BRAJP</name>
<feature type="region of interest" description="Disordered" evidence="1">
    <location>
        <begin position="93"/>
        <end position="117"/>
    </location>
</feature>
<dbReference type="OrthoDB" id="8216016at2"/>
<dbReference type="AlphaFoldDB" id="A0A0M9B5S1"/>
<evidence type="ECO:0000313" key="2">
    <source>
        <dbReference type="EMBL" id="APG15958.1"/>
    </source>
</evidence>
<dbReference type="EMBL" id="CP017637">
    <property type="protein sequence ID" value="APG15958.1"/>
    <property type="molecule type" value="Genomic_DNA"/>
</dbReference>
<sequence>MPTHKTAEAVRYARHERQPMQHANDNDQPIAADHVTEVRPRPGELNRILHRRFPGMGPAHGWQLDAAARATFNADMSKWFGLDGRWHSTAEQYRQSKGKRRTKQAATPNKPGKPARPELLDWQQDVGAPYSRWSHAVAEGAEFLAGRTAPATSGIRLMQFGAVEDAMIRAIDAKRFLTQVANDNEPDIRRNRPRRRKIALAA</sequence>